<feature type="short sequence motif" description="Gly-cisPro motif, important for rejection of L-amino acids" evidence="2">
    <location>
        <begin position="137"/>
        <end position="138"/>
    </location>
</feature>
<dbReference type="EC" id="3.1.1.-" evidence="2"/>
<name>A0A2H5XDH4_9BACT</name>
<dbReference type="GO" id="GO:0019478">
    <property type="term" value="P:D-amino acid catabolic process"/>
    <property type="evidence" value="ECO:0007669"/>
    <property type="project" value="UniProtKB-UniRule"/>
</dbReference>
<comment type="catalytic activity">
    <reaction evidence="2">
        <text>glycyl-tRNA(Ala) + H2O = tRNA(Ala) + glycine + H(+)</text>
        <dbReference type="Rhea" id="RHEA:53744"/>
        <dbReference type="Rhea" id="RHEA-COMP:9657"/>
        <dbReference type="Rhea" id="RHEA-COMP:13640"/>
        <dbReference type="ChEBI" id="CHEBI:15377"/>
        <dbReference type="ChEBI" id="CHEBI:15378"/>
        <dbReference type="ChEBI" id="CHEBI:57305"/>
        <dbReference type="ChEBI" id="CHEBI:78442"/>
        <dbReference type="ChEBI" id="CHEBI:78522"/>
    </reaction>
</comment>
<comment type="subcellular location">
    <subcellularLocation>
        <location evidence="2">Cytoplasm</location>
    </subcellularLocation>
</comment>
<comment type="function">
    <text evidence="2">An aminoacyl-tRNA editing enzyme that deacylates mischarged D-aminoacyl-tRNAs. Also deacylates mischarged glycyl-tRNA(Ala), protecting cells against glycine mischarging by AlaRS. Acts via tRNA-based rather than protein-based catalysis; rejects L-amino acids rather than detecting D-amino acids in the active site. By recycling D-aminoacyl-tRNA to D-amino acids and free tRNA molecules, this enzyme counteracts the toxicity associated with the formation of D-aminoacyl-tRNA entities in vivo and helps enforce protein L-homochirality.</text>
</comment>
<dbReference type="SUPFAM" id="SSF69500">
    <property type="entry name" value="DTD-like"/>
    <property type="match status" value="1"/>
</dbReference>
<dbReference type="InterPro" id="IPR003732">
    <property type="entry name" value="Daa-tRNA_deacyls_DTD"/>
</dbReference>
<comment type="similarity">
    <text evidence="1 2">Belongs to the DTD family.</text>
</comment>
<sequence>MRAVVQRVTQAWVQVDGREVARIGTGVLVFVGVGQRDTEDDARYLASKIAHLRIFEDAEGKLNRSLLEVGGAALIVSNFTLYGDCRKGRRPSFTDAAPPAHAQALYERFCALLAEEGVPVQTGVFQAHMSVGAVNDGPVTLLLDSQRQF</sequence>
<dbReference type="Pfam" id="PF02580">
    <property type="entry name" value="Tyr_Deacylase"/>
    <property type="match status" value="1"/>
</dbReference>
<dbReference type="GO" id="GO:0051500">
    <property type="term" value="F:D-tyrosyl-tRNA(Tyr) deacylase activity"/>
    <property type="evidence" value="ECO:0007669"/>
    <property type="project" value="TreeGrafter"/>
</dbReference>
<dbReference type="CDD" id="cd00563">
    <property type="entry name" value="Dtyr_deacylase"/>
    <property type="match status" value="1"/>
</dbReference>
<dbReference type="NCBIfam" id="TIGR00256">
    <property type="entry name" value="D-aminoacyl-tRNA deacylase"/>
    <property type="match status" value="1"/>
</dbReference>
<keyword evidence="2" id="KW-0820">tRNA-binding</keyword>
<dbReference type="EC" id="3.1.1.96" evidence="2"/>
<dbReference type="Gene3D" id="3.50.80.10">
    <property type="entry name" value="D-tyrosyl-tRNA(Tyr) deacylase"/>
    <property type="match status" value="1"/>
</dbReference>
<comment type="catalytic activity">
    <reaction evidence="2">
        <text>a D-aminoacyl-tRNA + H2O = a tRNA + a D-alpha-amino acid + H(+)</text>
        <dbReference type="Rhea" id="RHEA:13953"/>
        <dbReference type="Rhea" id="RHEA-COMP:10123"/>
        <dbReference type="Rhea" id="RHEA-COMP:10124"/>
        <dbReference type="ChEBI" id="CHEBI:15377"/>
        <dbReference type="ChEBI" id="CHEBI:15378"/>
        <dbReference type="ChEBI" id="CHEBI:59871"/>
        <dbReference type="ChEBI" id="CHEBI:78442"/>
        <dbReference type="ChEBI" id="CHEBI:79333"/>
        <dbReference type="EC" id="3.1.1.96"/>
    </reaction>
</comment>
<dbReference type="InterPro" id="IPR023509">
    <property type="entry name" value="DTD-like_sf"/>
</dbReference>
<dbReference type="FunFam" id="3.50.80.10:FF:000001">
    <property type="entry name" value="D-aminoacyl-tRNA deacylase"/>
    <property type="match status" value="1"/>
</dbReference>
<keyword evidence="2" id="KW-0694">RNA-binding</keyword>
<dbReference type="Proteomes" id="UP000236173">
    <property type="component" value="Unassembled WGS sequence"/>
</dbReference>
<reference evidence="4" key="1">
    <citation type="submission" date="2017-09" db="EMBL/GenBank/DDBJ databases">
        <title>Metaegenomics of thermophilic ammonia-oxidizing enrichment culture.</title>
        <authorList>
            <person name="Kato S."/>
            <person name="Suzuki K."/>
        </authorList>
    </citation>
    <scope>NUCLEOTIDE SEQUENCE [LARGE SCALE GENOMIC DNA]</scope>
</reference>
<dbReference type="AlphaFoldDB" id="A0A2H5XDH4"/>
<comment type="domain">
    <text evidence="2">A Gly-cisPro motif from one monomer fits into the active site of the other monomer to allow specific chiral rejection of L-amino acids.</text>
</comment>
<comment type="subunit">
    <text evidence="2">Homodimer.</text>
</comment>
<keyword evidence="2" id="KW-0963">Cytoplasm</keyword>
<proteinExistence type="inferred from homology"/>
<dbReference type="PANTHER" id="PTHR10472:SF5">
    <property type="entry name" value="D-AMINOACYL-TRNA DEACYLASE 1"/>
    <property type="match status" value="1"/>
</dbReference>
<accession>A0A2H5XDH4</accession>
<evidence type="ECO:0000313" key="4">
    <source>
        <dbReference type="Proteomes" id="UP000236173"/>
    </source>
</evidence>
<comment type="caution">
    <text evidence="3">The sequence shown here is derived from an EMBL/GenBank/DDBJ whole genome shotgun (WGS) entry which is preliminary data.</text>
</comment>
<dbReference type="EMBL" id="BEHT01000023">
    <property type="protein sequence ID" value="GBC99230.1"/>
    <property type="molecule type" value="Genomic_DNA"/>
</dbReference>
<dbReference type="GO" id="GO:0043908">
    <property type="term" value="F:Ser(Gly)-tRNA(Ala) hydrolase activity"/>
    <property type="evidence" value="ECO:0007669"/>
    <property type="project" value="UniProtKB-UniRule"/>
</dbReference>
<evidence type="ECO:0000256" key="2">
    <source>
        <dbReference type="HAMAP-Rule" id="MF_00518"/>
    </source>
</evidence>
<protein>
    <recommendedName>
        <fullName evidence="2">D-aminoacyl-tRNA deacylase</fullName>
        <shortName evidence="2">DTD</shortName>
        <ecNumber evidence="2">3.1.1.96</ecNumber>
    </recommendedName>
    <alternativeName>
        <fullName evidence="2">Gly-tRNA(Ala) deacylase</fullName>
        <ecNumber evidence="2">3.1.1.-</ecNumber>
    </alternativeName>
</protein>
<keyword evidence="2 3" id="KW-0378">Hydrolase</keyword>
<dbReference type="GO" id="GO:0005737">
    <property type="term" value="C:cytoplasm"/>
    <property type="evidence" value="ECO:0007669"/>
    <property type="project" value="UniProtKB-SubCell"/>
</dbReference>
<dbReference type="GO" id="GO:0000049">
    <property type="term" value="F:tRNA binding"/>
    <property type="evidence" value="ECO:0007669"/>
    <property type="project" value="UniProtKB-UniRule"/>
</dbReference>
<organism evidence="3 4">
    <name type="scientific">Candidatus Fervidibacter japonicus</name>
    <dbReference type="NCBI Taxonomy" id="2035412"/>
    <lineage>
        <taxon>Bacteria</taxon>
        <taxon>Candidatus Fervidibacterota</taxon>
        <taxon>Candidatus Fervidibacter</taxon>
    </lineage>
</organism>
<dbReference type="GO" id="GO:0106026">
    <property type="term" value="F:Gly-tRNA(Ala) deacylase activity"/>
    <property type="evidence" value="ECO:0007669"/>
    <property type="project" value="UniProtKB-UniRule"/>
</dbReference>
<gene>
    <name evidence="2 3" type="primary">dtd</name>
    <name evidence="3" type="ORF">HRbin17_01752</name>
</gene>
<dbReference type="HAMAP" id="MF_00518">
    <property type="entry name" value="Deacylase_Dtd"/>
    <property type="match status" value="1"/>
</dbReference>
<evidence type="ECO:0000313" key="3">
    <source>
        <dbReference type="EMBL" id="GBC99230.1"/>
    </source>
</evidence>
<dbReference type="PANTHER" id="PTHR10472">
    <property type="entry name" value="D-TYROSYL-TRNA TYR DEACYLASE"/>
    <property type="match status" value="1"/>
</dbReference>
<evidence type="ECO:0000256" key="1">
    <source>
        <dbReference type="ARBA" id="ARBA00009673"/>
    </source>
</evidence>